<keyword evidence="4 6" id="KW-0378">Hydrolase</keyword>
<accession>A0ABT0A8X1</accession>
<dbReference type="HAMAP" id="MF_04110">
    <property type="entry name" value="ENDOLYSIN_T4"/>
    <property type="match status" value="1"/>
</dbReference>
<evidence type="ECO:0000256" key="2">
    <source>
        <dbReference type="ARBA" id="ARBA00022529"/>
    </source>
</evidence>
<keyword evidence="5 6" id="KW-0326">Glycosidase</keyword>
<organism evidence="7 8">
    <name type="scientific">Novosphingobium mangrovi</name>
    <name type="common">ex Hu et al. 2023</name>
    <dbReference type="NCBI Taxonomy" id="2930094"/>
    <lineage>
        <taxon>Bacteria</taxon>
        <taxon>Pseudomonadati</taxon>
        <taxon>Pseudomonadota</taxon>
        <taxon>Alphaproteobacteria</taxon>
        <taxon>Sphingomonadales</taxon>
        <taxon>Sphingomonadaceae</taxon>
        <taxon>Novosphingobium</taxon>
    </lineage>
</organism>
<gene>
    <name evidence="7" type="ORF">MTR65_02985</name>
</gene>
<evidence type="ECO:0000313" key="7">
    <source>
        <dbReference type="EMBL" id="MCJ1959646.1"/>
    </source>
</evidence>
<evidence type="ECO:0000256" key="4">
    <source>
        <dbReference type="ARBA" id="ARBA00022801"/>
    </source>
</evidence>
<keyword evidence="2 6" id="KW-0929">Antimicrobial</keyword>
<evidence type="ECO:0000256" key="6">
    <source>
        <dbReference type="RuleBase" id="RU003788"/>
    </source>
</evidence>
<dbReference type="InterPro" id="IPR023347">
    <property type="entry name" value="Lysozyme_dom_sf"/>
</dbReference>
<dbReference type="Gene3D" id="1.10.530.40">
    <property type="match status" value="1"/>
</dbReference>
<dbReference type="SUPFAM" id="SSF53955">
    <property type="entry name" value="Lysozyme-like"/>
    <property type="match status" value="1"/>
</dbReference>
<evidence type="ECO:0000256" key="1">
    <source>
        <dbReference type="ARBA" id="ARBA00000632"/>
    </source>
</evidence>
<dbReference type="InterPro" id="IPR034690">
    <property type="entry name" value="Endolysin_T4_type"/>
</dbReference>
<sequence length="156" mass="16745">MSEGKRKLIALVGGGAAAVLMPLVASWEGKSNDPYRDIVGIPTVCYGETRVEMRRYTDAECEELLANALADYAAPVLKRNPELKGHDAQIAAATSLAYNIGPAAYAGSTVARRFSAGNWAGACDAFLMWKMAGGRIVQGLLNRRKAERQLCLRGLS</sequence>
<proteinExistence type="inferred from homology"/>
<protein>
    <recommendedName>
        <fullName evidence="6">Lysozyme</fullName>
        <ecNumber evidence="6">3.2.1.17</ecNumber>
    </recommendedName>
</protein>
<dbReference type="Pfam" id="PF00959">
    <property type="entry name" value="Phage_lysozyme"/>
    <property type="match status" value="1"/>
</dbReference>
<reference evidence="7" key="1">
    <citation type="submission" date="2022-03" db="EMBL/GenBank/DDBJ databases">
        <title>Identification of a novel bacterium isolated from mangrove sediments.</title>
        <authorList>
            <person name="Pan X."/>
        </authorList>
    </citation>
    <scope>NUCLEOTIDE SEQUENCE</scope>
    <source>
        <strain evidence="7">B2637</strain>
    </source>
</reference>
<dbReference type="EMBL" id="JALHAT010000003">
    <property type="protein sequence ID" value="MCJ1959646.1"/>
    <property type="molecule type" value="Genomic_DNA"/>
</dbReference>
<dbReference type="InterPro" id="IPR023346">
    <property type="entry name" value="Lysozyme-like_dom_sf"/>
</dbReference>
<dbReference type="EC" id="3.2.1.17" evidence="6"/>
<dbReference type="InterPro" id="IPR051018">
    <property type="entry name" value="Bacteriophage_GH24"/>
</dbReference>
<evidence type="ECO:0000256" key="3">
    <source>
        <dbReference type="ARBA" id="ARBA00022638"/>
    </source>
</evidence>
<dbReference type="RefSeq" id="WP_243796887.1">
    <property type="nucleotide sequence ID" value="NZ_JALHAT010000003.1"/>
</dbReference>
<dbReference type="InterPro" id="IPR002196">
    <property type="entry name" value="Glyco_hydro_24"/>
</dbReference>
<dbReference type="Proteomes" id="UP001162802">
    <property type="component" value="Unassembled WGS sequence"/>
</dbReference>
<name>A0ABT0A8X1_9SPHN</name>
<dbReference type="PANTHER" id="PTHR38107">
    <property type="match status" value="1"/>
</dbReference>
<keyword evidence="3 6" id="KW-0081">Bacteriolytic enzyme</keyword>
<comment type="caution">
    <text evidence="7">The sequence shown here is derived from an EMBL/GenBank/DDBJ whole genome shotgun (WGS) entry which is preliminary data.</text>
</comment>
<evidence type="ECO:0000313" key="8">
    <source>
        <dbReference type="Proteomes" id="UP001162802"/>
    </source>
</evidence>
<keyword evidence="8" id="KW-1185">Reference proteome</keyword>
<comment type="similarity">
    <text evidence="6">Belongs to the glycosyl hydrolase 24 family.</text>
</comment>
<comment type="catalytic activity">
    <reaction evidence="1 6">
        <text>Hydrolysis of (1-&gt;4)-beta-linkages between N-acetylmuramic acid and N-acetyl-D-glucosamine residues in a peptidoglycan and between N-acetyl-D-glucosamine residues in chitodextrins.</text>
        <dbReference type="EC" id="3.2.1.17"/>
    </reaction>
</comment>
<evidence type="ECO:0000256" key="5">
    <source>
        <dbReference type="ARBA" id="ARBA00023295"/>
    </source>
</evidence>
<dbReference type="PANTHER" id="PTHR38107:SF3">
    <property type="entry name" value="LYSOZYME RRRD-RELATED"/>
    <property type="match status" value="1"/>
</dbReference>
<dbReference type="CDD" id="cd16900">
    <property type="entry name" value="endolysin_R21-like"/>
    <property type="match status" value="1"/>
</dbReference>